<name>A0A1Y1U751_9TREE</name>
<feature type="region of interest" description="Disordered" evidence="2">
    <location>
        <begin position="282"/>
        <end position="303"/>
    </location>
</feature>
<feature type="compositionally biased region" description="Polar residues" evidence="2">
    <location>
        <begin position="384"/>
        <end position="408"/>
    </location>
</feature>
<keyword evidence="1" id="KW-0862">Zinc</keyword>
<organism evidence="4 5">
    <name type="scientific">Kockovaella imperatae</name>
    <dbReference type="NCBI Taxonomy" id="4999"/>
    <lineage>
        <taxon>Eukaryota</taxon>
        <taxon>Fungi</taxon>
        <taxon>Dikarya</taxon>
        <taxon>Basidiomycota</taxon>
        <taxon>Agaricomycotina</taxon>
        <taxon>Tremellomycetes</taxon>
        <taxon>Tremellales</taxon>
        <taxon>Cuniculitremaceae</taxon>
        <taxon>Kockovaella</taxon>
    </lineage>
</organism>
<feature type="region of interest" description="Disordered" evidence="2">
    <location>
        <begin position="334"/>
        <end position="408"/>
    </location>
</feature>
<accession>A0A1Y1U751</accession>
<dbReference type="PROSITE" id="PS00028">
    <property type="entry name" value="ZINC_FINGER_C2H2_1"/>
    <property type="match status" value="1"/>
</dbReference>
<feature type="compositionally biased region" description="Basic and acidic residues" evidence="2">
    <location>
        <begin position="366"/>
        <end position="378"/>
    </location>
</feature>
<evidence type="ECO:0000313" key="4">
    <source>
        <dbReference type="EMBL" id="ORX33851.1"/>
    </source>
</evidence>
<dbReference type="InParanoid" id="A0A1Y1U751"/>
<dbReference type="GO" id="GO:0008270">
    <property type="term" value="F:zinc ion binding"/>
    <property type="evidence" value="ECO:0007669"/>
    <property type="project" value="UniProtKB-KW"/>
</dbReference>
<dbReference type="EMBL" id="NBSH01000017">
    <property type="protein sequence ID" value="ORX33851.1"/>
    <property type="molecule type" value="Genomic_DNA"/>
</dbReference>
<evidence type="ECO:0000256" key="1">
    <source>
        <dbReference type="PROSITE-ProRule" id="PRU00042"/>
    </source>
</evidence>
<feature type="region of interest" description="Disordered" evidence="2">
    <location>
        <begin position="82"/>
        <end position="212"/>
    </location>
</feature>
<comment type="caution">
    <text evidence="4">The sequence shown here is derived from an EMBL/GenBank/DDBJ whole genome shotgun (WGS) entry which is preliminary data.</text>
</comment>
<dbReference type="PROSITE" id="PS50157">
    <property type="entry name" value="ZINC_FINGER_C2H2_2"/>
    <property type="match status" value="1"/>
</dbReference>
<feature type="domain" description="C2H2-type" evidence="3">
    <location>
        <begin position="47"/>
        <end position="72"/>
    </location>
</feature>
<gene>
    <name evidence="4" type="ORF">BD324DRAFT_666094</name>
</gene>
<reference evidence="4 5" key="1">
    <citation type="submission" date="2017-03" db="EMBL/GenBank/DDBJ databases">
        <title>Widespread Adenine N6-methylation of Active Genes in Fungi.</title>
        <authorList>
            <consortium name="DOE Joint Genome Institute"/>
            <person name="Mondo S.J."/>
            <person name="Dannebaum R.O."/>
            <person name="Kuo R.C."/>
            <person name="Louie K.B."/>
            <person name="Bewick A.J."/>
            <person name="Labutti K."/>
            <person name="Haridas S."/>
            <person name="Kuo A."/>
            <person name="Salamov A."/>
            <person name="Ahrendt S.R."/>
            <person name="Lau R."/>
            <person name="Bowen B.P."/>
            <person name="Lipzen A."/>
            <person name="Sullivan W."/>
            <person name="Andreopoulos W.B."/>
            <person name="Clum A."/>
            <person name="Lindquist E."/>
            <person name="Daum C."/>
            <person name="Northen T.R."/>
            <person name="Ramamoorthy G."/>
            <person name="Schmitz R.J."/>
            <person name="Gryganskyi A."/>
            <person name="Culley D."/>
            <person name="Magnuson J."/>
            <person name="James T.Y."/>
            <person name="O'Malley M.A."/>
            <person name="Stajich J.E."/>
            <person name="Spatafora J.W."/>
            <person name="Visel A."/>
            <person name="Grigoriev I.V."/>
        </authorList>
    </citation>
    <scope>NUCLEOTIDE SEQUENCE [LARGE SCALE GENOMIC DNA]</scope>
    <source>
        <strain evidence="4 5">NRRL Y-17943</strain>
    </source>
</reference>
<dbReference type="AlphaFoldDB" id="A0A1Y1U751"/>
<keyword evidence="1" id="KW-0863">Zinc-finger</keyword>
<keyword evidence="5" id="KW-1185">Reference proteome</keyword>
<feature type="compositionally biased region" description="Polar residues" evidence="2">
    <location>
        <begin position="187"/>
        <end position="204"/>
    </location>
</feature>
<proteinExistence type="predicted"/>
<evidence type="ECO:0000259" key="3">
    <source>
        <dbReference type="PROSITE" id="PS50157"/>
    </source>
</evidence>
<protein>
    <recommendedName>
        <fullName evidence="3">C2H2-type domain-containing protein</fullName>
    </recommendedName>
</protein>
<evidence type="ECO:0000256" key="2">
    <source>
        <dbReference type="SAM" id="MobiDB-lite"/>
    </source>
</evidence>
<keyword evidence="1" id="KW-0479">Metal-binding</keyword>
<dbReference type="Proteomes" id="UP000193218">
    <property type="component" value="Unassembled WGS sequence"/>
</dbReference>
<dbReference type="RefSeq" id="XP_021868150.1">
    <property type="nucleotide sequence ID" value="XM_022018913.1"/>
</dbReference>
<evidence type="ECO:0000313" key="5">
    <source>
        <dbReference type="Proteomes" id="UP000193218"/>
    </source>
</evidence>
<dbReference type="GeneID" id="33560722"/>
<sequence>MSPSNLLYVEEVNFAHSSISQRARIPQPLFDNINLHYPSCHSIMSEYICPVRLCKKEFMFLSKLRTHLFRSHDLAWEDGRKVDHASQVQKRKRGAKVEKGPTSMQTQKQRKKQKSTVPGGAPVPGTAYDSDIVPIIDMRTPSPSPAGVGIPQTPYDAPETPRPSQWAMTPDSSDTPSPRSSPDPVIQTPTSLLQQRVSGTSSKKFPTWAVRTPSPLPGKNRVVGAESARVISAGTIGEDTDFLDEDEECAGSPLDVLGGIFKTNDSDKDVDTDVGRDLLEQDDRTEGQASEVNSFLPGPGEESSITVTLTKVPADPSPVSVARSPLLGPAYDVFLPEHRKKSQPRKDDHLEESPSEDSVDQYMTGNEDHHGMGLEHGESGPASPKSSSLVPQTPSHSGRGSNHLPSPTSSQLIEQLLQTPLVSASAPQAMPDLCPCLILKMIHRLTAQACGKCHCQAHSDNFSCK</sequence>
<feature type="compositionally biased region" description="Low complexity" evidence="2">
    <location>
        <begin position="169"/>
        <end position="184"/>
    </location>
</feature>
<dbReference type="InterPro" id="IPR013087">
    <property type="entry name" value="Znf_C2H2_type"/>
</dbReference>